<gene>
    <name evidence="2" type="ORF">IP93_00613</name>
</gene>
<feature type="transmembrane region" description="Helical" evidence="1">
    <location>
        <begin position="134"/>
        <end position="152"/>
    </location>
</feature>
<sequence>MSVTATLLAAYPAIATVHACIGAVALGAFWAAAFLRKGSPLHRRVGQVYLLAMTGILLTGAAMALGKALQGHVVASSFLGYLLLITAAAVWSSWRAVRDKSDVARYTGPVYVSLGAASFLAGAGVLALGLQKEAPLLVGFSIVGLAVGVDMLRKRLRRAQLARHPLWWRTEHYTAMLGNAVATHIAFLIIGLPKLLPSVGASGLYYAAWFGPLAAAAVAKVWLDRRHRLPPRAVARRGGATAHATHAVPR</sequence>
<dbReference type="OrthoDB" id="5984490at2"/>
<organism evidence="2 3">
    <name type="scientific">Aerolutibacter ruishenii</name>
    <dbReference type="NCBI Taxonomy" id="686800"/>
    <lineage>
        <taxon>Bacteria</taxon>
        <taxon>Pseudomonadati</taxon>
        <taxon>Pseudomonadota</taxon>
        <taxon>Gammaproteobacteria</taxon>
        <taxon>Lysobacterales</taxon>
        <taxon>Lysobacteraceae</taxon>
        <taxon>Aerolutibacter</taxon>
    </lineage>
</organism>
<evidence type="ECO:0000313" key="2">
    <source>
        <dbReference type="EMBL" id="TWI13451.1"/>
    </source>
</evidence>
<evidence type="ECO:0000256" key="1">
    <source>
        <dbReference type="SAM" id="Phobius"/>
    </source>
</evidence>
<proteinExistence type="predicted"/>
<reference evidence="2 3" key="1">
    <citation type="journal article" date="2015" name="Stand. Genomic Sci.">
        <title>Genomic Encyclopedia of Bacterial and Archaeal Type Strains, Phase III: the genomes of soil and plant-associated and newly described type strains.</title>
        <authorList>
            <person name="Whitman W.B."/>
            <person name="Woyke T."/>
            <person name="Klenk H.P."/>
            <person name="Zhou Y."/>
            <person name="Lilburn T.G."/>
            <person name="Beck B.J."/>
            <person name="De Vos P."/>
            <person name="Vandamme P."/>
            <person name="Eisen J.A."/>
            <person name="Garrity G."/>
            <person name="Hugenholtz P."/>
            <person name="Kyrpides N.C."/>
        </authorList>
    </citation>
    <scope>NUCLEOTIDE SEQUENCE [LARGE SCALE GENOMIC DNA]</scope>
    <source>
        <strain evidence="2 3">CGMCC 1.10136</strain>
    </source>
</reference>
<keyword evidence="1" id="KW-1133">Transmembrane helix</keyword>
<dbReference type="AlphaFoldDB" id="A0A562M1H2"/>
<dbReference type="Proteomes" id="UP000316471">
    <property type="component" value="Unassembled WGS sequence"/>
</dbReference>
<keyword evidence="3" id="KW-1185">Reference proteome</keyword>
<feature type="transmembrane region" description="Helical" evidence="1">
    <location>
        <begin position="12"/>
        <end position="35"/>
    </location>
</feature>
<feature type="transmembrane region" description="Helical" evidence="1">
    <location>
        <begin position="47"/>
        <end position="66"/>
    </location>
</feature>
<feature type="transmembrane region" description="Helical" evidence="1">
    <location>
        <begin position="109"/>
        <end position="128"/>
    </location>
</feature>
<feature type="transmembrane region" description="Helical" evidence="1">
    <location>
        <begin position="78"/>
        <end position="97"/>
    </location>
</feature>
<comment type="caution">
    <text evidence="2">The sequence shown here is derived from an EMBL/GenBank/DDBJ whole genome shotgun (WGS) entry which is preliminary data.</text>
</comment>
<name>A0A562M1H2_9GAMM</name>
<protein>
    <submittedName>
        <fullName evidence="2">Uncharacterized protein</fullName>
    </submittedName>
</protein>
<keyword evidence="1" id="KW-0472">Membrane</keyword>
<feature type="transmembrane region" description="Helical" evidence="1">
    <location>
        <begin position="173"/>
        <end position="192"/>
    </location>
</feature>
<keyword evidence="1" id="KW-0812">Transmembrane</keyword>
<dbReference type="RefSeq" id="WP_144811839.1">
    <property type="nucleotide sequence ID" value="NZ_VLKP01000002.1"/>
</dbReference>
<dbReference type="EMBL" id="VLKP01000002">
    <property type="protein sequence ID" value="TWI13451.1"/>
    <property type="molecule type" value="Genomic_DNA"/>
</dbReference>
<feature type="transmembrane region" description="Helical" evidence="1">
    <location>
        <begin position="204"/>
        <end position="223"/>
    </location>
</feature>
<accession>A0A562M1H2</accession>
<evidence type="ECO:0000313" key="3">
    <source>
        <dbReference type="Proteomes" id="UP000316471"/>
    </source>
</evidence>